<dbReference type="InterPro" id="IPR032708">
    <property type="entry name" value="McjB_C"/>
</dbReference>
<keyword evidence="3" id="KW-1185">Reference proteome</keyword>
<evidence type="ECO:0000259" key="1">
    <source>
        <dbReference type="Pfam" id="PF13471"/>
    </source>
</evidence>
<gene>
    <name evidence="2" type="ORF">GCM10008956_23170</name>
</gene>
<evidence type="ECO:0000313" key="2">
    <source>
        <dbReference type="EMBL" id="GGM46392.1"/>
    </source>
</evidence>
<evidence type="ECO:0000313" key="3">
    <source>
        <dbReference type="Proteomes" id="UP000600547"/>
    </source>
</evidence>
<comment type="caution">
    <text evidence="2">The sequence shown here is derived from an EMBL/GenBank/DDBJ whole genome shotgun (WGS) entry which is preliminary data.</text>
</comment>
<dbReference type="InterPro" id="IPR039498">
    <property type="entry name" value="NTP_transf_5"/>
</dbReference>
<dbReference type="Pfam" id="PF14907">
    <property type="entry name" value="NTP_transf_5"/>
    <property type="match status" value="1"/>
</dbReference>
<dbReference type="NCBIfam" id="NF033537">
    <property type="entry name" value="lasso_biosyn_B2"/>
    <property type="match status" value="1"/>
</dbReference>
<name>A0A8H9L9A6_9DEIO</name>
<dbReference type="AlphaFoldDB" id="A0A8H9L9A6"/>
<dbReference type="Pfam" id="PF13471">
    <property type="entry name" value="Transglut_core3"/>
    <property type="match status" value="1"/>
</dbReference>
<sequence length="453" mass="50024">MTHLHDLQEALTLPAAQLEPRHVQAARLARLGGALRPRLPQGHPARAALTADAGALAVRHARTRQALRPLLHAWAQAGIPTLLFKGFALSEFEYGTTSERFYGDVDVLLPTDPATVRRAVQIARTLGWQSDRLEDARRLPDWLHESTHLFAPDHSLRLDVHRWIIPALYVSQARAAHLTTGLWQRARHTDWDGLGILRPDPRDEVLLTLVANRVWGGDHGGLKGADYLDLTHLLGTVTPAALREHARQLGLTHTWDAFRRVCDPQRGHLTLRPDETSAALMAGMKADGVQVRRSAGERLRRLAFLLPGVPPALLDVAWAARAVRRGGDPRRHLARCPGPSTPRPVTPDVLDRTLTVTKHVTRLTHPRQQREGICVPRAYASYRALRRAGHPVQFLSGVTRAGGALLSHAWVEDHLGAIDAYHEAQNRQVFQVLLAYPASGPAAQPPVGPEQPD</sequence>
<dbReference type="EMBL" id="BMQG01000007">
    <property type="protein sequence ID" value="GGM46392.1"/>
    <property type="molecule type" value="Genomic_DNA"/>
</dbReference>
<accession>A0A8H9L9A6</accession>
<dbReference type="Proteomes" id="UP000600547">
    <property type="component" value="Unassembled WGS sequence"/>
</dbReference>
<organism evidence="2 3">
    <name type="scientific">Deinococcus arenae</name>
    <dbReference type="NCBI Taxonomy" id="1452751"/>
    <lineage>
        <taxon>Bacteria</taxon>
        <taxon>Thermotogati</taxon>
        <taxon>Deinococcota</taxon>
        <taxon>Deinococci</taxon>
        <taxon>Deinococcales</taxon>
        <taxon>Deinococcaceae</taxon>
        <taxon>Deinococcus</taxon>
    </lineage>
</organism>
<feature type="domain" description="Microcin J25-processing protein McjB C-terminal" evidence="1">
    <location>
        <begin position="314"/>
        <end position="434"/>
    </location>
</feature>
<proteinExistence type="predicted"/>
<protein>
    <recommendedName>
        <fullName evidence="1">Microcin J25-processing protein McjB C-terminal domain-containing protein</fullName>
    </recommendedName>
</protein>
<dbReference type="InterPro" id="IPR053521">
    <property type="entry name" value="McjB-like"/>
</dbReference>
<dbReference type="RefSeq" id="WP_110828930.1">
    <property type="nucleotide sequence ID" value="NZ_BMQG01000007.1"/>
</dbReference>
<reference evidence="3" key="1">
    <citation type="journal article" date="2019" name="Int. J. Syst. Evol. Microbiol.">
        <title>The Global Catalogue of Microorganisms (GCM) 10K type strain sequencing project: providing services to taxonomists for standard genome sequencing and annotation.</title>
        <authorList>
            <consortium name="The Broad Institute Genomics Platform"/>
            <consortium name="The Broad Institute Genome Sequencing Center for Infectious Disease"/>
            <person name="Wu L."/>
            <person name="Ma J."/>
        </authorList>
    </citation>
    <scope>NUCLEOTIDE SEQUENCE [LARGE SCALE GENOMIC DNA]</scope>
    <source>
        <strain evidence="3">JCM 31047</strain>
    </source>
</reference>